<keyword evidence="2 5" id="KW-0812">Transmembrane</keyword>
<keyword evidence="3 5" id="KW-1133">Transmembrane helix</keyword>
<gene>
    <name evidence="7" type="ORF">GCM10009749_30510</name>
</gene>
<dbReference type="EMBL" id="BAAANJ010000016">
    <property type="protein sequence ID" value="GAA1818214.1"/>
    <property type="molecule type" value="Genomic_DNA"/>
</dbReference>
<evidence type="ECO:0000313" key="8">
    <source>
        <dbReference type="Proteomes" id="UP001500002"/>
    </source>
</evidence>
<comment type="subcellular location">
    <subcellularLocation>
        <location evidence="1">Endomembrane system</location>
        <topology evidence="1">Multi-pass membrane protein</topology>
    </subcellularLocation>
</comment>
<evidence type="ECO:0000259" key="6">
    <source>
        <dbReference type="Pfam" id="PF02656"/>
    </source>
</evidence>
<feature type="domain" description="DUF202" evidence="6">
    <location>
        <begin position="10"/>
        <end position="74"/>
    </location>
</feature>
<proteinExistence type="predicted"/>
<keyword evidence="4 5" id="KW-0472">Membrane</keyword>
<feature type="transmembrane region" description="Helical" evidence="5">
    <location>
        <begin position="88"/>
        <end position="110"/>
    </location>
</feature>
<keyword evidence="8" id="KW-1185">Reference proteome</keyword>
<reference evidence="7 8" key="1">
    <citation type="journal article" date="2019" name="Int. J. Syst. Evol. Microbiol.">
        <title>The Global Catalogue of Microorganisms (GCM) 10K type strain sequencing project: providing services to taxonomists for standard genome sequencing and annotation.</title>
        <authorList>
            <consortium name="The Broad Institute Genomics Platform"/>
            <consortium name="The Broad Institute Genome Sequencing Center for Infectious Disease"/>
            <person name="Wu L."/>
            <person name="Ma J."/>
        </authorList>
    </citation>
    <scope>NUCLEOTIDE SEQUENCE [LARGE SCALE GENOMIC DNA]</scope>
    <source>
        <strain evidence="7 8">JCM 14322</strain>
    </source>
</reference>
<sequence>MTQPSSGPFDSGLQLERTLLAWRRTCLALGLGSAVMVRFAAEALGATAVVLGLVGLGAAAAGYARAAVRYRRAHHGLTGSGELPIDGLALALVTVTLVLIGVGAFSYVVWSGIDRLLL</sequence>
<feature type="transmembrane region" description="Helical" evidence="5">
    <location>
        <begin position="47"/>
        <end position="68"/>
    </location>
</feature>
<evidence type="ECO:0000256" key="2">
    <source>
        <dbReference type="ARBA" id="ARBA00022692"/>
    </source>
</evidence>
<dbReference type="RefSeq" id="WP_344297185.1">
    <property type="nucleotide sequence ID" value="NZ_BAAANJ010000016.1"/>
</dbReference>
<dbReference type="InterPro" id="IPR003807">
    <property type="entry name" value="DUF202"/>
</dbReference>
<protein>
    <recommendedName>
        <fullName evidence="6">DUF202 domain-containing protein</fullName>
    </recommendedName>
</protein>
<accession>A0ABN2MAW6</accession>
<dbReference type="Proteomes" id="UP001500002">
    <property type="component" value="Unassembled WGS sequence"/>
</dbReference>
<evidence type="ECO:0000313" key="7">
    <source>
        <dbReference type="EMBL" id="GAA1818214.1"/>
    </source>
</evidence>
<name>A0ABN2MAW6_9MICO</name>
<dbReference type="Pfam" id="PF02656">
    <property type="entry name" value="DUF202"/>
    <property type="match status" value="1"/>
</dbReference>
<evidence type="ECO:0000256" key="4">
    <source>
        <dbReference type="ARBA" id="ARBA00023136"/>
    </source>
</evidence>
<organism evidence="7 8">
    <name type="scientific">Agromyces neolithicus</name>
    <dbReference type="NCBI Taxonomy" id="269420"/>
    <lineage>
        <taxon>Bacteria</taxon>
        <taxon>Bacillati</taxon>
        <taxon>Actinomycetota</taxon>
        <taxon>Actinomycetes</taxon>
        <taxon>Micrococcales</taxon>
        <taxon>Microbacteriaceae</taxon>
        <taxon>Agromyces</taxon>
    </lineage>
</organism>
<evidence type="ECO:0000256" key="1">
    <source>
        <dbReference type="ARBA" id="ARBA00004127"/>
    </source>
</evidence>
<evidence type="ECO:0000256" key="5">
    <source>
        <dbReference type="SAM" id="Phobius"/>
    </source>
</evidence>
<evidence type="ECO:0000256" key="3">
    <source>
        <dbReference type="ARBA" id="ARBA00022989"/>
    </source>
</evidence>
<comment type="caution">
    <text evidence="7">The sequence shown here is derived from an EMBL/GenBank/DDBJ whole genome shotgun (WGS) entry which is preliminary data.</text>
</comment>